<proteinExistence type="predicted"/>
<sequence>MEDYTSLNNRNQRVHGMRGASEGNIAPHQDPIFRKCPTIVASLSEQSHPIDTATFHATEIPDDVIVPMVDRADECRALLEKHPGFKEQLMHALGEAKYREFDRVLQCPRAQLSDRRWIAKVHEFLADTPSLWMKFKFLVGFEHDDADEPNSGARFDPQVPMGIPNNRDRRVTCASICGTTNTSQPPPLPPRGQHQQQQQQQDQDA</sequence>
<protein>
    <submittedName>
        <fullName evidence="1">Uncharacterized protein</fullName>
    </submittedName>
</protein>
<accession>A0ACC1H8R3</accession>
<dbReference type="Proteomes" id="UP001145114">
    <property type="component" value="Unassembled WGS sequence"/>
</dbReference>
<evidence type="ECO:0000313" key="2">
    <source>
        <dbReference type="Proteomes" id="UP001145114"/>
    </source>
</evidence>
<dbReference type="EMBL" id="JAMZIH010007764">
    <property type="protein sequence ID" value="KAJ1672830.1"/>
    <property type="molecule type" value="Genomic_DNA"/>
</dbReference>
<name>A0ACC1H8R3_9FUNG</name>
<evidence type="ECO:0000313" key="1">
    <source>
        <dbReference type="EMBL" id="KAJ1672830.1"/>
    </source>
</evidence>
<feature type="non-terminal residue" evidence="1">
    <location>
        <position position="205"/>
    </location>
</feature>
<organism evidence="1 2">
    <name type="scientific">Spiromyces aspiralis</name>
    <dbReference type="NCBI Taxonomy" id="68401"/>
    <lineage>
        <taxon>Eukaryota</taxon>
        <taxon>Fungi</taxon>
        <taxon>Fungi incertae sedis</taxon>
        <taxon>Zoopagomycota</taxon>
        <taxon>Kickxellomycotina</taxon>
        <taxon>Kickxellomycetes</taxon>
        <taxon>Kickxellales</taxon>
        <taxon>Kickxellaceae</taxon>
        <taxon>Spiromyces</taxon>
    </lineage>
</organism>
<gene>
    <name evidence="1" type="ORF">EV182_006410</name>
</gene>
<keyword evidence="2" id="KW-1185">Reference proteome</keyword>
<comment type="caution">
    <text evidence="1">The sequence shown here is derived from an EMBL/GenBank/DDBJ whole genome shotgun (WGS) entry which is preliminary data.</text>
</comment>
<reference evidence="1" key="1">
    <citation type="submission" date="2022-06" db="EMBL/GenBank/DDBJ databases">
        <title>Phylogenomic reconstructions and comparative analyses of Kickxellomycotina fungi.</title>
        <authorList>
            <person name="Reynolds N.K."/>
            <person name="Stajich J.E."/>
            <person name="Barry K."/>
            <person name="Grigoriev I.V."/>
            <person name="Crous P."/>
            <person name="Smith M.E."/>
        </authorList>
    </citation>
    <scope>NUCLEOTIDE SEQUENCE</scope>
    <source>
        <strain evidence="1">RSA 2271</strain>
    </source>
</reference>